<proteinExistence type="predicted"/>
<sequence>MLQIYRKIHFNPPKYKLGYILSVPTQVTSFLASDLSSPQFRQNYAIFVTQTLKKQNFVDFISKSTISSLIFLALQTQIVIPLLSFLAANSDILGEILAFSGGFQVCQQWKSRDCIELATNMLASSESSFKALPDNFLSQINSTKISLMCIQNELFIPQSIQYIEIWRDSYALTAMRICCQKQWKIQLPTHGELLQIGSSEAFSLILCSPAPTESVDLSQKFVSSTSNSQIQILACCAKFSLFTLNPEITLNLALNDPILGVHALEILIKNPQKSYISKLNTMYLNCGEKCLDLVIELLVCEIAQKDQVLCIIERMVRDGIDGSFEVLEALSEM</sequence>
<name>V6LMT4_9EUKA</name>
<accession>V6LMT4</accession>
<dbReference type="EMBL" id="KI546085">
    <property type="protein sequence ID" value="EST45997.1"/>
    <property type="molecule type" value="Genomic_DNA"/>
</dbReference>
<reference evidence="2" key="2">
    <citation type="submission" date="2020-12" db="EMBL/GenBank/DDBJ databases">
        <title>New Spironucleus salmonicida genome in near-complete chromosomes.</title>
        <authorList>
            <person name="Xu F."/>
            <person name="Kurt Z."/>
            <person name="Jimenez-Gonzalez A."/>
            <person name="Astvaldsson A."/>
            <person name="Andersson J.O."/>
            <person name="Svard S.G."/>
        </authorList>
    </citation>
    <scope>NUCLEOTIDE SEQUENCE</scope>
    <source>
        <strain evidence="2">ATCC 50377</strain>
    </source>
</reference>
<dbReference type="AlphaFoldDB" id="V6LMT4"/>
<evidence type="ECO:0000313" key="3">
    <source>
        <dbReference type="Proteomes" id="UP000018208"/>
    </source>
</evidence>
<gene>
    <name evidence="1" type="ORF">SS50377_13980</name>
    <name evidence="2" type="ORF">SS50377_24455</name>
</gene>
<dbReference type="VEuPathDB" id="GiardiaDB:SS50377_24455"/>
<reference evidence="1 2" key="1">
    <citation type="journal article" date="2014" name="PLoS Genet.">
        <title>The Genome of Spironucleus salmonicida Highlights a Fish Pathogen Adapted to Fluctuating Environments.</title>
        <authorList>
            <person name="Xu F."/>
            <person name="Jerlstrom-Hultqvist J."/>
            <person name="Einarsson E."/>
            <person name="Astvaldsson A."/>
            <person name="Svard S.G."/>
            <person name="Andersson J.O."/>
        </authorList>
    </citation>
    <scope>NUCLEOTIDE SEQUENCE</scope>
    <source>
        <strain evidence="2">ATCC 50377</strain>
    </source>
</reference>
<evidence type="ECO:0000313" key="2">
    <source>
        <dbReference type="EMBL" id="KAH0574497.1"/>
    </source>
</evidence>
<dbReference type="EMBL" id="AUWU02000004">
    <property type="protein sequence ID" value="KAH0574497.1"/>
    <property type="molecule type" value="Genomic_DNA"/>
</dbReference>
<protein>
    <submittedName>
        <fullName evidence="1">Uncharacterized protein</fullName>
    </submittedName>
</protein>
<keyword evidence="3" id="KW-1185">Reference proteome</keyword>
<organism evidence="1">
    <name type="scientific">Spironucleus salmonicida</name>
    <dbReference type="NCBI Taxonomy" id="348837"/>
    <lineage>
        <taxon>Eukaryota</taxon>
        <taxon>Metamonada</taxon>
        <taxon>Diplomonadida</taxon>
        <taxon>Hexamitidae</taxon>
        <taxon>Hexamitinae</taxon>
        <taxon>Spironucleus</taxon>
    </lineage>
</organism>
<dbReference type="Proteomes" id="UP000018208">
    <property type="component" value="Unassembled WGS sequence"/>
</dbReference>
<evidence type="ECO:0000313" key="1">
    <source>
        <dbReference type="EMBL" id="EST45997.1"/>
    </source>
</evidence>